<dbReference type="RefSeq" id="WP_237377862.1">
    <property type="nucleotide sequence ID" value="NZ_CP071793.1"/>
</dbReference>
<keyword evidence="3" id="KW-1185">Reference proteome</keyword>
<gene>
    <name evidence="2" type="ORF">J3U87_21675</name>
</gene>
<dbReference type="SUPFAM" id="SSF55729">
    <property type="entry name" value="Acyl-CoA N-acyltransferases (Nat)"/>
    <property type="match status" value="1"/>
</dbReference>
<dbReference type="AlphaFoldDB" id="A0A8A4TG68"/>
<dbReference type="Proteomes" id="UP000663929">
    <property type="component" value="Chromosome"/>
</dbReference>
<protein>
    <submittedName>
        <fullName evidence="2">GNAT family N-acetyltransferase</fullName>
    </submittedName>
</protein>
<dbReference type="InterPro" id="IPR016181">
    <property type="entry name" value="Acyl_CoA_acyltransferase"/>
</dbReference>
<sequence length="193" mass="21538">MNAKTDKVIETPRLLMRRMTSADLPAIAEIFADPEVMRFYQSGVRDRAATVAWLERNLERYAREGVGLYALIHRESGELAGHCGFIVWELSGRRELEIAYCLAKKFWGHGLASEAAIACRQYAFAALDEPRVISIIHHQNEASKRVAIRNGMRVWRKTEIKGTPVVIYAVEAPDPACDAASKTGTGRPPNRSA</sequence>
<reference evidence="2" key="1">
    <citation type="submission" date="2021-03" db="EMBL/GenBank/DDBJ databases">
        <title>Acanthopleuribacteraceae sp. M133.</title>
        <authorList>
            <person name="Wang G."/>
        </authorList>
    </citation>
    <scope>NUCLEOTIDE SEQUENCE</scope>
    <source>
        <strain evidence="2">M133</strain>
    </source>
</reference>
<proteinExistence type="predicted"/>
<dbReference type="PROSITE" id="PS51186">
    <property type="entry name" value="GNAT"/>
    <property type="match status" value="1"/>
</dbReference>
<feature type="domain" description="N-acetyltransferase" evidence="1">
    <location>
        <begin position="14"/>
        <end position="173"/>
    </location>
</feature>
<dbReference type="Gene3D" id="3.40.630.30">
    <property type="match status" value="1"/>
</dbReference>
<dbReference type="PANTHER" id="PTHR43792">
    <property type="entry name" value="GNAT FAMILY, PUTATIVE (AFU_ORTHOLOGUE AFUA_3G00765)-RELATED-RELATED"/>
    <property type="match status" value="1"/>
</dbReference>
<accession>A0A8A4TG68</accession>
<dbReference type="Pfam" id="PF13302">
    <property type="entry name" value="Acetyltransf_3"/>
    <property type="match status" value="1"/>
</dbReference>
<dbReference type="PANTHER" id="PTHR43792:SF1">
    <property type="entry name" value="N-ACETYLTRANSFERASE DOMAIN-CONTAINING PROTEIN"/>
    <property type="match status" value="1"/>
</dbReference>
<evidence type="ECO:0000313" key="3">
    <source>
        <dbReference type="Proteomes" id="UP000663929"/>
    </source>
</evidence>
<evidence type="ECO:0000259" key="1">
    <source>
        <dbReference type="PROSITE" id="PS51186"/>
    </source>
</evidence>
<dbReference type="InterPro" id="IPR051531">
    <property type="entry name" value="N-acetyltransferase"/>
</dbReference>
<evidence type="ECO:0000313" key="2">
    <source>
        <dbReference type="EMBL" id="QTD48204.1"/>
    </source>
</evidence>
<dbReference type="KEGG" id="scor:J3U87_21675"/>
<name>A0A8A4TG68_SULCO</name>
<dbReference type="InterPro" id="IPR000182">
    <property type="entry name" value="GNAT_dom"/>
</dbReference>
<organism evidence="2 3">
    <name type="scientific">Sulfidibacter corallicola</name>
    <dbReference type="NCBI Taxonomy" id="2818388"/>
    <lineage>
        <taxon>Bacteria</taxon>
        <taxon>Pseudomonadati</taxon>
        <taxon>Acidobacteriota</taxon>
        <taxon>Holophagae</taxon>
        <taxon>Acanthopleuribacterales</taxon>
        <taxon>Acanthopleuribacteraceae</taxon>
        <taxon>Sulfidibacter</taxon>
    </lineage>
</organism>
<dbReference type="EMBL" id="CP071793">
    <property type="protein sequence ID" value="QTD48204.1"/>
    <property type="molecule type" value="Genomic_DNA"/>
</dbReference>
<dbReference type="GO" id="GO:0016747">
    <property type="term" value="F:acyltransferase activity, transferring groups other than amino-acyl groups"/>
    <property type="evidence" value="ECO:0007669"/>
    <property type="project" value="InterPro"/>
</dbReference>